<dbReference type="AlphaFoldDB" id="A0A6A4HMH8"/>
<dbReference type="InterPro" id="IPR008928">
    <property type="entry name" value="6-hairpin_glycosidase_sf"/>
</dbReference>
<dbReference type="InterPro" id="IPR012341">
    <property type="entry name" value="6hp_glycosidase-like_sf"/>
</dbReference>
<keyword evidence="2" id="KW-1185">Reference proteome</keyword>
<evidence type="ECO:0000313" key="2">
    <source>
        <dbReference type="Proteomes" id="UP000799118"/>
    </source>
</evidence>
<gene>
    <name evidence="1" type="ORF">BT96DRAFT_1019675</name>
</gene>
<dbReference type="SUPFAM" id="SSF48208">
    <property type="entry name" value="Six-hairpin glycosidases"/>
    <property type="match status" value="1"/>
</dbReference>
<proteinExistence type="predicted"/>
<dbReference type="OrthoDB" id="4138492at2759"/>
<sequence>MRGRCLGVDLIRVSVCKWFFAPALSTVKNLAIRGGARANLEQTEFREENNGVMFRGSTRRTRKKHVEDWTRLCIDSVIPQRTDVPELWADFMYKAPPFLAYYAVNTSNATLLREAVDQSGLYRQALQANISSSVSYNGLWEHIVGPQSADLGLWSTGNGWASAGMTHEAVSNLTSWIQEIVDGAIGSPMDDDLLRNYLNDTTGDCLGYGQTSASSLIASVAYRRAILQPGTFGSEYIDWTDCIRAILDRHSFCQPARLE</sequence>
<evidence type="ECO:0000313" key="1">
    <source>
        <dbReference type="EMBL" id="KAE9399213.1"/>
    </source>
</evidence>
<dbReference type="GO" id="GO:0003824">
    <property type="term" value="F:catalytic activity"/>
    <property type="evidence" value="ECO:0007669"/>
    <property type="project" value="UniProtKB-ARBA"/>
</dbReference>
<reference evidence="1" key="1">
    <citation type="journal article" date="2019" name="Environ. Microbiol.">
        <title>Fungal ecological strategies reflected in gene transcription - a case study of two litter decomposers.</title>
        <authorList>
            <person name="Barbi F."/>
            <person name="Kohler A."/>
            <person name="Barry K."/>
            <person name="Baskaran P."/>
            <person name="Daum C."/>
            <person name="Fauchery L."/>
            <person name="Ihrmark K."/>
            <person name="Kuo A."/>
            <person name="LaButti K."/>
            <person name="Lipzen A."/>
            <person name="Morin E."/>
            <person name="Grigoriev I.V."/>
            <person name="Henrissat B."/>
            <person name="Lindahl B."/>
            <person name="Martin F."/>
        </authorList>
    </citation>
    <scope>NUCLEOTIDE SEQUENCE</scope>
    <source>
        <strain evidence="1">JB14</strain>
    </source>
</reference>
<name>A0A6A4HMH8_9AGAR</name>
<dbReference type="PANTHER" id="PTHR41814:SF1">
    <property type="entry name" value="CELLULASE"/>
    <property type="match status" value="1"/>
</dbReference>
<organism evidence="1 2">
    <name type="scientific">Gymnopus androsaceus JB14</name>
    <dbReference type="NCBI Taxonomy" id="1447944"/>
    <lineage>
        <taxon>Eukaryota</taxon>
        <taxon>Fungi</taxon>
        <taxon>Dikarya</taxon>
        <taxon>Basidiomycota</taxon>
        <taxon>Agaricomycotina</taxon>
        <taxon>Agaricomycetes</taxon>
        <taxon>Agaricomycetidae</taxon>
        <taxon>Agaricales</taxon>
        <taxon>Marasmiineae</taxon>
        <taxon>Omphalotaceae</taxon>
        <taxon>Gymnopus</taxon>
    </lineage>
</organism>
<dbReference type="PANTHER" id="PTHR41814">
    <property type="entry name" value="EXPRESSED PROTEIN"/>
    <property type="match status" value="1"/>
</dbReference>
<dbReference type="Gene3D" id="1.50.10.10">
    <property type="match status" value="1"/>
</dbReference>
<dbReference type="Proteomes" id="UP000799118">
    <property type="component" value="Unassembled WGS sequence"/>
</dbReference>
<dbReference type="GO" id="GO:0005975">
    <property type="term" value="P:carbohydrate metabolic process"/>
    <property type="evidence" value="ECO:0007669"/>
    <property type="project" value="InterPro"/>
</dbReference>
<protein>
    <submittedName>
        <fullName evidence="1">Uncharacterized protein</fullName>
    </submittedName>
</protein>
<dbReference type="EMBL" id="ML769472">
    <property type="protein sequence ID" value="KAE9399213.1"/>
    <property type="molecule type" value="Genomic_DNA"/>
</dbReference>
<accession>A0A6A4HMH8</accession>